<dbReference type="RefSeq" id="WP_121202109.1">
    <property type="nucleotide sequence ID" value="NZ_RBKU01000001.1"/>
</dbReference>
<keyword evidence="4" id="KW-1185">Reference proteome</keyword>
<name>A0A495J9Q2_9SPHI</name>
<proteinExistence type="predicted"/>
<protein>
    <submittedName>
        <fullName evidence="3">Putative zinc finger protein</fullName>
    </submittedName>
</protein>
<dbReference type="InterPro" id="IPR016024">
    <property type="entry name" value="ARM-type_fold"/>
</dbReference>
<evidence type="ECO:0000259" key="2">
    <source>
        <dbReference type="Pfam" id="PF13490"/>
    </source>
</evidence>
<dbReference type="Pfam" id="PF13490">
    <property type="entry name" value="zf-HC2"/>
    <property type="match status" value="1"/>
</dbReference>
<accession>A0A495J9Q2</accession>
<evidence type="ECO:0000313" key="4">
    <source>
        <dbReference type="Proteomes" id="UP000268007"/>
    </source>
</evidence>
<feature type="coiled-coil region" evidence="1">
    <location>
        <begin position="127"/>
        <end position="154"/>
    </location>
</feature>
<dbReference type="AlphaFoldDB" id="A0A495J9Q2"/>
<dbReference type="Proteomes" id="UP000268007">
    <property type="component" value="Unassembled WGS sequence"/>
</dbReference>
<gene>
    <name evidence="3" type="ORF">BDD43_5042</name>
</gene>
<reference evidence="3 4" key="1">
    <citation type="submission" date="2018-10" db="EMBL/GenBank/DDBJ databases">
        <title>Genomic Encyclopedia of Archaeal and Bacterial Type Strains, Phase II (KMG-II): from individual species to whole genera.</title>
        <authorList>
            <person name="Goeker M."/>
        </authorList>
    </citation>
    <scope>NUCLEOTIDE SEQUENCE [LARGE SCALE GENOMIC DNA]</scope>
    <source>
        <strain evidence="3 4">DSM 18602</strain>
    </source>
</reference>
<keyword evidence="1" id="KW-0175">Coiled coil</keyword>
<comment type="caution">
    <text evidence="3">The sequence shown here is derived from an EMBL/GenBank/DDBJ whole genome shotgun (WGS) entry which is preliminary data.</text>
</comment>
<dbReference type="InterPro" id="IPR041916">
    <property type="entry name" value="Anti_sigma_zinc_sf"/>
</dbReference>
<organism evidence="3 4">
    <name type="scientific">Mucilaginibacter gracilis</name>
    <dbReference type="NCBI Taxonomy" id="423350"/>
    <lineage>
        <taxon>Bacteria</taxon>
        <taxon>Pseudomonadati</taxon>
        <taxon>Bacteroidota</taxon>
        <taxon>Sphingobacteriia</taxon>
        <taxon>Sphingobacteriales</taxon>
        <taxon>Sphingobacteriaceae</taxon>
        <taxon>Mucilaginibacter</taxon>
    </lineage>
</organism>
<evidence type="ECO:0000313" key="3">
    <source>
        <dbReference type="EMBL" id="RKR84789.1"/>
    </source>
</evidence>
<feature type="domain" description="Putative zinc-finger" evidence="2">
    <location>
        <begin position="3"/>
        <end position="36"/>
    </location>
</feature>
<dbReference type="EMBL" id="RBKU01000001">
    <property type="protein sequence ID" value="RKR84789.1"/>
    <property type="molecule type" value="Genomic_DNA"/>
</dbReference>
<dbReference type="InterPro" id="IPR011989">
    <property type="entry name" value="ARM-like"/>
</dbReference>
<dbReference type="OrthoDB" id="978644at2"/>
<dbReference type="InterPro" id="IPR027383">
    <property type="entry name" value="Znf_put"/>
</dbReference>
<dbReference type="SUPFAM" id="SSF48371">
    <property type="entry name" value="ARM repeat"/>
    <property type="match status" value="1"/>
</dbReference>
<dbReference type="Gene3D" id="1.10.10.1320">
    <property type="entry name" value="Anti-sigma factor, zinc-finger domain"/>
    <property type="match status" value="1"/>
</dbReference>
<evidence type="ECO:0000256" key="1">
    <source>
        <dbReference type="SAM" id="Coils"/>
    </source>
</evidence>
<sequence>MKCEQYEDLFTDFINQDLSIPERENMEQHLAACPNCTAQLLAMQQLWNIMGTIETPQPSAHLQVKFNAMLNTYKQEVAEQKNGFWQTAKAGWSRLWQMQPQWPMAYNLAILVICLGGGFFYMHNSGSNNNDKQLQALNNEVHELKQTMMLSLLENPSASERIRGVSYTPEIKHADKEVIDALLATLNNDPNVNVRLSTLDALSHLANHPEVRQGLIQSISQQDSPLMQSAIADLMLKLQEKKSITQFKELLKQKNLNTTVRDKISQTIKILI</sequence>
<dbReference type="Gene3D" id="1.25.10.10">
    <property type="entry name" value="Leucine-rich Repeat Variant"/>
    <property type="match status" value="1"/>
</dbReference>